<dbReference type="PANTHER" id="PTHR24025:SF23">
    <property type="entry name" value="NEURAL-CADHERIN"/>
    <property type="match status" value="1"/>
</dbReference>
<reference evidence="11 12" key="1">
    <citation type="submission" date="2024-01" db="EMBL/GenBank/DDBJ databases">
        <title>The genome of the rayed Mediterranean limpet Patella caerulea (Linnaeus, 1758).</title>
        <authorList>
            <person name="Anh-Thu Weber A."/>
            <person name="Halstead-Nussloch G."/>
        </authorList>
    </citation>
    <scope>NUCLEOTIDE SEQUENCE [LARGE SCALE GENOMIC DNA]</scope>
    <source>
        <strain evidence="11">AATW-2023a</strain>
        <tissue evidence="11">Whole specimen</tissue>
    </source>
</reference>
<organism evidence="11 12">
    <name type="scientific">Patella caerulea</name>
    <name type="common">Rayed Mediterranean limpet</name>
    <dbReference type="NCBI Taxonomy" id="87958"/>
    <lineage>
        <taxon>Eukaryota</taxon>
        <taxon>Metazoa</taxon>
        <taxon>Spiralia</taxon>
        <taxon>Lophotrochozoa</taxon>
        <taxon>Mollusca</taxon>
        <taxon>Gastropoda</taxon>
        <taxon>Patellogastropoda</taxon>
        <taxon>Patelloidea</taxon>
        <taxon>Patellidae</taxon>
        <taxon>Patella</taxon>
    </lineage>
</organism>
<dbReference type="InterPro" id="IPR050971">
    <property type="entry name" value="Cadherin-domain_protein"/>
</dbReference>
<dbReference type="SUPFAM" id="SSF49313">
    <property type="entry name" value="Cadherin-like"/>
    <property type="match status" value="2"/>
</dbReference>
<dbReference type="PROSITE" id="PS50268">
    <property type="entry name" value="CADHERIN_2"/>
    <property type="match status" value="3"/>
</dbReference>
<dbReference type="InterPro" id="IPR002126">
    <property type="entry name" value="Cadherin-like_dom"/>
</dbReference>
<dbReference type="AlphaFoldDB" id="A0AAN8J816"/>
<dbReference type="PANTHER" id="PTHR24025">
    <property type="entry name" value="DESMOGLEIN FAMILY MEMBER"/>
    <property type="match status" value="1"/>
</dbReference>
<name>A0AAN8J816_PATCE</name>
<dbReference type="PROSITE" id="PS00232">
    <property type="entry name" value="CADHERIN_1"/>
    <property type="match status" value="2"/>
</dbReference>
<feature type="domain" description="Cadherin" evidence="10">
    <location>
        <begin position="136"/>
        <end position="244"/>
    </location>
</feature>
<dbReference type="InterPro" id="IPR015919">
    <property type="entry name" value="Cadherin-like_sf"/>
</dbReference>
<dbReference type="GO" id="GO:0007156">
    <property type="term" value="P:homophilic cell adhesion via plasma membrane adhesion molecules"/>
    <property type="evidence" value="ECO:0007669"/>
    <property type="project" value="InterPro"/>
</dbReference>
<sequence length="399" mass="44269">MEINTRIKYLVALLCSVNLVQCDPVWDNINCFPQYPEDTPIGEWLFNLTATTSIPNDNLIFSAGNILTVDLVNLTEPWSSGTDKYTVGVVLIKELDRDFTPNPKLLQFDVKDSGDTVSRSCELIVLDVNDNAPIFRNLPYTPKVPEDISVGSVIFGNISVYDPDTSLGGTFTVAMKDDPNNAGVFTLNWTPGSGTASINLLSPLDYEQRNSFTIIIIATDGMGLVNTAEIIVTVEDVQDTPPYFLQPVYRAAIPEHSPPDSSVIKLYAEDGDRGIPREIRYRLVEGNSEFFRVEALTGMVYQKVSLDRDDDEMREINGVFDLVVQAYEVNALPPENATTNVTVTVTIEDINDNAPTFNTSTTYTAYVREDTPSDSLIYFDGEGYMRVFDLDQVNVVLSS</sequence>
<dbReference type="GO" id="GO:0005911">
    <property type="term" value="C:cell-cell junction"/>
    <property type="evidence" value="ECO:0007669"/>
    <property type="project" value="TreeGrafter"/>
</dbReference>
<keyword evidence="3" id="KW-0677">Repeat</keyword>
<evidence type="ECO:0000256" key="9">
    <source>
        <dbReference type="SAM" id="SignalP"/>
    </source>
</evidence>
<evidence type="ECO:0000313" key="11">
    <source>
        <dbReference type="EMBL" id="KAK6170811.1"/>
    </source>
</evidence>
<dbReference type="GO" id="GO:0005509">
    <property type="term" value="F:calcium ion binding"/>
    <property type="evidence" value="ECO:0007669"/>
    <property type="project" value="UniProtKB-UniRule"/>
</dbReference>
<comment type="caution">
    <text evidence="11">The sequence shown here is derived from an EMBL/GenBank/DDBJ whole genome shotgun (WGS) entry which is preliminary data.</text>
</comment>
<comment type="subcellular location">
    <subcellularLocation>
        <location evidence="1">Membrane</location>
    </subcellularLocation>
</comment>
<keyword evidence="9" id="KW-0732">Signal</keyword>
<evidence type="ECO:0000256" key="3">
    <source>
        <dbReference type="ARBA" id="ARBA00022737"/>
    </source>
</evidence>
<dbReference type="PRINTS" id="PR00205">
    <property type="entry name" value="CADHERIN"/>
</dbReference>
<feature type="domain" description="Cadherin" evidence="10">
    <location>
        <begin position="36"/>
        <end position="135"/>
    </location>
</feature>
<dbReference type="Pfam" id="PF00028">
    <property type="entry name" value="Cadherin"/>
    <property type="match status" value="2"/>
</dbReference>
<feature type="signal peptide" evidence="9">
    <location>
        <begin position="1"/>
        <end position="22"/>
    </location>
</feature>
<dbReference type="InterPro" id="IPR020894">
    <property type="entry name" value="Cadherin_CS"/>
</dbReference>
<evidence type="ECO:0000256" key="4">
    <source>
        <dbReference type="ARBA" id="ARBA00022837"/>
    </source>
</evidence>
<protein>
    <recommendedName>
        <fullName evidence="10">Cadherin domain-containing protein</fullName>
    </recommendedName>
</protein>
<evidence type="ECO:0000256" key="6">
    <source>
        <dbReference type="ARBA" id="ARBA00022989"/>
    </source>
</evidence>
<evidence type="ECO:0000256" key="5">
    <source>
        <dbReference type="ARBA" id="ARBA00022889"/>
    </source>
</evidence>
<keyword evidence="6" id="KW-1133">Transmembrane helix</keyword>
<feature type="domain" description="Cadherin" evidence="10">
    <location>
        <begin position="245"/>
        <end position="357"/>
    </location>
</feature>
<dbReference type="Gene3D" id="2.60.40.60">
    <property type="entry name" value="Cadherins"/>
    <property type="match status" value="3"/>
</dbReference>
<evidence type="ECO:0000256" key="8">
    <source>
        <dbReference type="PROSITE-ProRule" id="PRU00043"/>
    </source>
</evidence>
<evidence type="ECO:0000313" key="12">
    <source>
        <dbReference type="Proteomes" id="UP001347796"/>
    </source>
</evidence>
<feature type="chain" id="PRO_5042907855" description="Cadherin domain-containing protein" evidence="9">
    <location>
        <begin position="23"/>
        <end position="399"/>
    </location>
</feature>
<keyword evidence="5" id="KW-0130">Cell adhesion</keyword>
<evidence type="ECO:0000256" key="2">
    <source>
        <dbReference type="ARBA" id="ARBA00022692"/>
    </source>
</evidence>
<evidence type="ECO:0000256" key="1">
    <source>
        <dbReference type="ARBA" id="ARBA00004370"/>
    </source>
</evidence>
<keyword evidence="12" id="KW-1185">Reference proteome</keyword>
<gene>
    <name evidence="11" type="ORF">SNE40_019115</name>
</gene>
<dbReference type="GO" id="GO:0005886">
    <property type="term" value="C:plasma membrane"/>
    <property type="evidence" value="ECO:0007669"/>
    <property type="project" value="InterPro"/>
</dbReference>
<keyword evidence="7" id="KW-0472">Membrane</keyword>
<dbReference type="EMBL" id="JAZGQO010000014">
    <property type="protein sequence ID" value="KAK6170811.1"/>
    <property type="molecule type" value="Genomic_DNA"/>
</dbReference>
<evidence type="ECO:0000259" key="10">
    <source>
        <dbReference type="PROSITE" id="PS50268"/>
    </source>
</evidence>
<keyword evidence="4 8" id="KW-0106">Calcium</keyword>
<proteinExistence type="predicted"/>
<accession>A0AAN8J816</accession>
<keyword evidence="2" id="KW-0812">Transmembrane</keyword>
<dbReference type="CDD" id="cd11304">
    <property type="entry name" value="Cadherin_repeat"/>
    <property type="match status" value="2"/>
</dbReference>
<dbReference type="Proteomes" id="UP001347796">
    <property type="component" value="Unassembled WGS sequence"/>
</dbReference>
<evidence type="ECO:0000256" key="7">
    <source>
        <dbReference type="ARBA" id="ARBA00023136"/>
    </source>
</evidence>
<dbReference type="SMART" id="SM00112">
    <property type="entry name" value="CA"/>
    <property type="match status" value="2"/>
</dbReference>